<dbReference type="AlphaFoldDB" id="A0A6C0DXW4"/>
<organism evidence="2">
    <name type="scientific">viral metagenome</name>
    <dbReference type="NCBI Taxonomy" id="1070528"/>
    <lineage>
        <taxon>unclassified sequences</taxon>
        <taxon>metagenomes</taxon>
        <taxon>organismal metagenomes</taxon>
    </lineage>
</organism>
<evidence type="ECO:0000313" key="2">
    <source>
        <dbReference type="EMBL" id="QHT21302.1"/>
    </source>
</evidence>
<protein>
    <submittedName>
        <fullName evidence="2">Uncharacterized protein</fullName>
    </submittedName>
</protein>
<evidence type="ECO:0000256" key="1">
    <source>
        <dbReference type="SAM" id="Phobius"/>
    </source>
</evidence>
<dbReference type="EMBL" id="MN739689">
    <property type="protein sequence ID" value="QHT21302.1"/>
    <property type="molecule type" value="Genomic_DNA"/>
</dbReference>
<feature type="transmembrane region" description="Helical" evidence="1">
    <location>
        <begin position="12"/>
        <end position="32"/>
    </location>
</feature>
<keyword evidence="1" id="KW-1133">Transmembrane helix</keyword>
<reference evidence="2" key="1">
    <citation type="journal article" date="2020" name="Nature">
        <title>Giant virus diversity and host interactions through global metagenomics.</title>
        <authorList>
            <person name="Schulz F."/>
            <person name="Roux S."/>
            <person name="Paez-Espino D."/>
            <person name="Jungbluth S."/>
            <person name="Walsh D.A."/>
            <person name="Denef V.J."/>
            <person name="McMahon K.D."/>
            <person name="Konstantinidis K.T."/>
            <person name="Eloe-Fadrosh E.A."/>
            <person name="Kyrpides N.C."/>
            <person name="Woyke T."/>
        </authorList>
    </citation>
    <scope>NUCLEOTIDE SEQUENCE</scope>
    <source>
        <strain evidence="2">GVMAG-M-3300023174-92</strain>
    </source>
</reference>
<keyword evidence="1" id="KW-0472">Membrane</keyword>
<sequence>MPKKCIPGVICIENVTLAFLVFAWIVLGYMYYTLVIKNVANARDLGTPAVPVPMYTNVSTRRVPNVILDPYGPPLKDDGLYFPNDSGDIRGVPPVVFPGSRGVPPVVFPGSPAGIPINIQTRGLSQDYTQMGILTREKDDLILSLMGRRLISGLDKWQYYTISNTGNMNTKLPISVRGKSCSGEYGCDILMSGDSVYVEGYKDVFKATIYENGTFSYIPYI</sequence>
<dbReference type="InterPro" id="IPR043929">
    <property type="entry name" value="DUF5755"/>
</dbReference>
<accession>A0A6C0DXW4</accession>
<keyword evidence="1" id="KW-0812">Transmembrane</keyword>
<proteinExistence type="predicted"/>
<dbReference type="Pfam" id="PF19059">
    <property type="entry name" value="DUF5755"/>
    <property type="match status" value="1"/>
</dbReference>
<name>A0A6C0DXW4_9ZZZZ</name>